<evidence type="ECO:0000313" key="7">
    <source>
        <dbReference type="Proteomes" id="UP000639396"/>
    </source>
</evidence>
<dbReference type="Proteomes" id="UP000639396">
    <property type="component" value="Unassembled WGS sequence"/>
</dbReference>
<evidence type="ECO:0000313" key="6">
    <source>
        <dbReference type="EMBL" id="MBD2861653.1"/>
    </source>
</evidence>
<dbReference type="InterPro" id="IPR009050">
    <property type="entry name" value="Globin-like_sf"/>
</dbReference>
<dbReference type="Gene3D" id="1.10.490.10">
    <property type="entry name" value="Globins"/>
    <property type="match status" value="1"/>
</dbReference>
<name>A0A927C7P3_9BACL</name>
<evidence type="ECO:0000256" key="2">
    <source>
        <dbReference type="ARBA" id="ARBA00022617"/>
    </source>
</evidence>
<comment type="caution">
    <text evidence="6">The sequence shown here is derived from an EMBL/GenBank/DDBJ whole genome shotgun (WGS) entry which is preliminary data.</text>
</comment>
<dbReference type="AlphaFoldDB" id="A0A927C7P3"/>
<dbReference type="InterPro" id="IPR001486">
    <property type="entry name" value="Hemoglobin_trunc"/>
</dbReference>
<proteinExistence type="inferred from homology"/>
<dbReference type="Pfam" id="PF01152">
    <property type="entry name" value="Bac_globin"/>
    <property type="match status" value="1"/>
</dbReference>
<dbReference type="EMBL" id="JACXJA010000006">
    <property type="protein sequence ID" value="MBD2861653.1"/>
    <property type="molecule type" value="Genomic_DNA"/>
</dbReference>
<keyword evidence="3" id="KW-0479">Metal-binding</keyword>
<keyword evidence="7" id="KW-1185">Reference proteome</keyword>
<evidence type="ECO:0000256" key="3">
    <source>
        <dbReference type="ARBA" id="ARBA00022723"/>
    </source>
</evidence>
<dbReference type="GO" id="GO:0020037">
    <property type="term" value="F:heme binding"/>
    <property type="evidence" value="ECO:0007669"/>
    <property type="project" value="InterPro"/>
</dbReference>
<accession>A0A927C7P3</accession>
<protein>
    <submittedName>
        <fullName evidence="6">Globin</fullName>
    </submittedName>
</protein>
<dbReference type="InterPro" id="IPR044203">
    <property type="entry name" value="GlbO/GLB3-like"/>
</dbReference>
<evidence type="ECO:0000256" key="4">
    <source>
        <dbReference type="ARBA" id="ARBA00023004"/>
    </source>
</evidence>
<dbReference type="GO" id="GO:0005344">
    <property type="term" value="F:oxygen carrier activity"/>
    <property type="evidence" value="ECO:0007669"/>
    <property type="project" value="InterPro"/>
</dbReference>
<evidence type="ECO:0000256" key="5">
    <source>
        <dbReference type="ARBA" id="ARBA00034496"/>
    </source>
</evidence>
<dbReference type="PANTHER" id="PTHR47366">
    <property type="entry name" value="TWO-ON-TWO HEMOGLOBIN-3"/>
    <property type="match status" value="1"/>
</dbReference>
<reference evidence="6" key="1">
    <citation type="submission" date="2020-09" db="EMBL/GenBank/DDBJ databases">
        <title>A novel bacterium of genus Paenibacillus, isolated from South China Sea.</title>
        <authorList>
            <person name="Huang H."/>
            <person name="Mo K."/>
            <person name="Hu Y."/>
        </authorList>
    </citation>
    <scope>NUCLEOTIDE SEQUENCE</scope>
    <source>
        <strain evidence="6">IB182363</strain>
    </source>
</reference>
<dbReference type="SUPFAM" id="SSF46458">
    <property type="entry name" value="Globin-like"/>
    <property type="match status" value="1"/>
</dbReference>
<dbReference type="PANTHER" id="PTHR47366:SF1">
    <property type="entry name" value="TWO-ON-TWO HEMOGLOBIN-3"/>
    <property type="match status" value="1"/>
</dbReference>
<evidence type="ECO:0000256" key="1">
    <source>
        <dbReference type="ARBA" id="ARBA00022448"/>
    </source>
</evidence>
<dbReference type="GO" id="GO:0019825">
    <property type="term" value="F:oxygen binding"/>
    <property type="evidence" value="ECO:0007669"/>
    <property type="project" value="InterPro"/>
</dbReference>
<dbReference type="GO" id="GO:0046872">
    <property type="term" value="F:metal ion binding"/>
    <property type="evidence" value="ECO:0007669"/>
    <property type="project" value="UniProtKB-KW"/>
</dbReference>
<dbReference type="InterPro" id="IPR012292">
    <property type="entry name" value="Globin/Proto"/>
</dbReference>
<keyword evidence="4" id="KW-0408">Iron</keyword>
<dbReference type="RefSeq" id="WP_190925834.1">
    <property type="nucleotide sequence ID" value="NZ_JACXJA010000006.1"/>
</dbReference>
<comment type="similarity">
    <text evidence="5">Belongs to the truncated hemoglobin family. Group II subfamily.</text>
</comment>
<keyword evidence="1" id="KW-0813">Transport</keyword>
<gene>
    <name evidence="6" type="ORF">IDH45_06555</name>
</gene>
<keyword evidence="2" id="KW-0349">Heme</keyword>
<organism evidence="6 7">
    <name type="scientific">Paenibacillus oceani</name>
    <dbReference type="NCBI Taxonomy" id="2772510"/>
    <lineage>
        <taxon>Bacteria</taxon>
        <taxon>Bacillati</taxon>
        <taxon>Bacillota</taxon>
        <taxon>Bacilli</taxon>
        <taxon>Bacillales</taxon>
        <taxon>Paenibacillaceae</taxon>
        <taxon>Paenibacillus</taxon>
    </lineage>
</organism>
<sequence length="128" mass="14614">MNPQNSGRKSLYEAIGGADTVRRLVEAFYPKVQAHPEIGPLFPEDITPVMEKQYMFLTQFFGGPQLFSDEYGHPMMRARHMHFAITPERADAWLGCMKQALAEVGLEPELQEFVLERLKAPAYHFVNS</sequence>